<proteinExistence type="predicted"/>
<evidence type="ECO:0000313" key="2">
    <source>
        <dbReference type="EMBL" id="KEP51484.1"/>
    </source>
</evidence>
<protein>
    <submittedName>
        <fullName evidence="2">Uncharacterized protein</fullName>
    </submittedName>
</protein>
<name>A0A074RX15_9AGAM</name>
<dbReference type="AlphaFoldDB" id="A0A074RX15"/>
<evidence type="ECO:0000256" key="1">
    <source>
        <dbReference type="SAM" id="MobiDB-lite"/>
    </source>
</evidence>
<evidence type="ECO:0000313" key="3">
    <source>
        <dbReference type="Proteomes" id="UP000027456"/>
    </source>
</evidence>
<dbReference type="HOGENOM" id="CLU_2211434_0_0_1"/>
<sequence>MWPQIVLFLPPRQMRLVLFDGNGCLGLNKRFGGSSGRGGSRSGSRSRFRNGFQRCTNRRLEVRVGSSSERSAFLLLCRTRRKIRAQCVPFCTPRSRGGNSRSRQSSY</sequence>
<feature type="region of interest" description="Disordered" evidence="1">
    <location>
        <begin position="30"/>
        <end position="49"/>
    </location>
</feature>
<dbReference type="EMBL" id="AZST01000166">
    <property type="protein sequence ID" value="KEP51484.1"/>
    <property type="molecule type" value="Genomic_DNA"/>
</dbReference>
<comment type="caution">
    <text evidence="2">The sequence shown here is derived from an EMBL/GenBank/DDBJ whole genome shotgun (WGS) entry which is preliminary data.</text>
</comment>
<reference evidence="2 3" key="1">
    <citation type="submission" date="2013-12" db="EMBL/GenBank/DDBJ databases">
        <authorList>
            <person name="Cubeta M."/>
            <person name="Pakala S."/>
            <person name="Fedorova N."/>
            <person name="Thomas E."/>
            <person name="Dean R."/>
            <person name="Jabaji S."/>
            <person name="Neate S."/>
            <person name="Toda T."/>
            <person name="Tavantzis S."/>
            <person name="Vilgalys R."/>
            <person name="Bharathan N."/>
            <person name="Pakala S."/>
            <person name="Losada L.S."/>
            <person name="Zafar N."/>
            <person name="Nierman W."/>
        </authorList>
    </citation>
    <scope>NUCLEOTIDE SEQUENCE [LARGE SCALE GENOMIC DNA]</scope>
    <source>
        <strain evidence="2 3">123E</strain>
    </source>
</reference>
<organism evidence="2 3">
    <name type="scientific">Rhizoctonia solani 123E</name>
    <dbReference type="NCBI Taxonomy" id="1423351"/>
    <lineage>
        <taxon>Eukaryota</taxon>
        <taxon>Fungi</taxon>
        <taxon>Dikarya</taxon>
        <taxon>Basidiomycota</taxon>
        <taxon>Agaricomycotina</taxon>
        <taxon>Agaricomycetes</taxon>
        <taxon>Cantharellales</taxon>
        <taxon>Ceratobasidiaceae</taxon>
        <taxon>Rhizoctonia</taxon>
    </lineage>
</organism>
<dbReference type="Proteomes" id="UP000027456">
    <property type="component" value="Unassembled WGS sequence"/>
</dbReference>
<gene>
    <name evidence="2" type="ORF">V565_061010</name>
</gene>
<keyword evidence="3" id="KW-1185">Reference proteome</keyword>
<accession>A0A074RX15</accession>